<comment type="caution">
    <text evidence="1">The sequence shown here is derived from an EMBL/GenBank/DDBJ whole genome shotgun (WGS) entry which is preliminary data.</text>
</comment>
<name>A0A5B7FV34_PORTR</name>
<dbReference type="AlphaFoldDB" id="A0A5B7FV34"/>
<sequence>MSPWRCGYRAWLRVCEVFLESGMWLVNLRKLNYGNPDAAVVCPACHPLPVSPAYEMEMRVEAMRSYSIAYVPSFTKGSEEER</sequence>
<keyword evidence="2" id="KW-1185">Reference proteome</keyword>
<reference evidence="1 2" key="1">
    <citation type="submission" date="2019-05" db="EMBL/GenBank/DDBJ databases">
        <title>Another draft genome of Portunus trituberculatus and its Hox gene families provides insights of decapod evolution.</title>
        <authorList>
            <person name="Jeong J.-H."/>
            <person name="Song I."/>
            <person name="Kim S."/>
            <person name="Choi T."/>
            <person name="Kim D."/>
            <person name="Ryu S."/>
            <person name="Kim W."/>
        </authorList>
    </citation>
    <scope>NUCLEOTIDE SEQUENCE [LARGE SCALE GENOMIC DNA]</scope>
    <source>
        <tissue evidence="1">Muscle</tissue>
    </source>
</reference>
<organism evidence="1 2">
    <name type="scientific">Portunus trituberculatus</name>
    <name type="common">Swimming crab</name>
    <name type="synonym">Neptunus trituberculatus</name>
    <dbReference type="NCBI Taxonomy" id="210409"/>
    <lineage>
        <taxon>Eukaryota</taxon>
        <taxon>Metazoa</taxon>
        <taxon>Ecdysozoa</taxon>
        <taxon>Arthropoda</taxon>
        <taxon>Crustacea</taxon>
        <taxon>Multicrustacea</taxon>
        <taxon>Malacostraca</taxon>
        <taxon>Eumalacostraca</taxon>
        <taxon>Eucarida</taxon>
        <taxon>Decapoda</taxon>
        <taxon>Pleocyemata</taxon>
        <taxon>Brachyura</taxon>
        <taxon>Eubrachyura</taxon>
        <taxon>Portunoidea</taxon>
        <taxon>Portunidae</taxon>
        <taxon>Portuninae</taxon>
        <taxon>Portunus</taxon>
    </lineage>
</organism>
<gene>
    <name evidence="1" type="ORF">E2C01_043205</name>
</gene>
<evidence type="ECO:0000313" key="1">
    <source>
        <dbReference type="EMBL" id="MPC49406.1"/>
    </source>
</evidence>
<dbReference type="Proteomes" id="UP000324222">
    <property type="component" value="Unassembled WGS sequence"/>
</dbReference>
<evidence type="ECO:0000313" key="2">
    <source>
        <dbReference type="Proteomes" id="UP000324222"/>
    </source>
</evidence>
<proteinExistence type="predicted"/>
<accession>A0A5B7FV34</accession>
<protein>
    <submittedName>
        <fullName evidence="1">Uncharacterized protein</fullName>
    </submittedName>
</protein>
<dbReference type="EMBL" id="VSRR010008858">
    <property type="protein sequence ID" value="MPC49406.1"/>
    <property type="molecule type" value="Genomic_DNA"/>
</dbReference>